<evidence type="ECO:0000259" key="3">
    <source>
        <dbReference type="Pfam" id="PF17746"/>
    </source>
</evidence>
<feature type="domain" description="SfsA N-terminal OB" evidence="3">
    <location>
        <begin position="12"/>
        <end position="78"/>
    </location>
</feature>
<evidence type="ECO:0000313" key="4">
    <source>
        <dbReference type="EMBL" id="RNF64205.1"/>
    </source>
</evidence>
<dbReference type="InterPro" id="IPR041465">
    <property type="entry name" value="SfsA_N"/>
</dbReference>
<dbReference type="InterPro" id="IPR040452">
    <property type="entry name" value="SfsA_C"/>
</dbReference>
<dbReference type="NCBIfam" id="TIGR00230">
    <property type="entry name" value="sfsA"/>
    <property type="match status" value="1"/>
</dbReference>
<dbReference type="RefSeq" id="WP_123103130.1">
    <property type="nucleotide sequence ID" value="NZ_CP127527.1"/>
</dbReference>
<dbReference type="Pfam" id="PF17746">
    <property type="entry name" value="SfsA_N"/>
    <property type="match status" value="1"/>
</dbReference>
<comment type="similarity">
    <text evidence="1">Belongs to the SfsA family.</text>
</comment>
<dbReference type="AlphaFoldDB" id="A0A3M8R774"/>
<dbReference type="EMBL" id="RIZI01000152">
    <property type="protein sequence ID" value="RNF64205.1"/>
    <property type="molecule type" value="Genomic_DNA"/>
</dbReference>
<dbReference type="Gene3D" id="2.40.50.580">
    <property type="match status" value="1"/>
</dbReference>
<evidence type="ECO:0000259" key="2">
    <source>
        <dbReference type="Pfam" id="PF03749"/>
    </source>
</evidence>
<dbReference type="HAMAP" id="MF_00095">
    <property type="entry name" value="SfsA"/>
    <property type="match status" value="1"/>
</dbReference>
<dbReference type="Gene3D" id="3.40.1350.60">
    <property type="match status" value="1"/>
</dbReference>
<evidence type="ECO:0000256" key="1">
    <source>
        <dbReference type="HAMAP-Rule" id="MF_00095"/>
    </source>
</evidence>
<gene>
    <name evidence="1 4" type="primary">sfsA</name>
    <name evidence="4" type="ORF">EC580_05925</name>
</gene>
<sequence>MDLPPLTPALLLRRYQRFMADCRLENGDVVTAHCANSGTMRSCAEPGQAVLLSSSSNAKRKLPWTWELYWSGASWVCVNTQRPNAVVAEGIGNGQIEALRGYGALRREVAYGERERVDILLTDPHRPPCYVEVKSCTMLDGDGVIRFPDAVTERGRRHLRALTQVVREGGRGVMCFLIGREDGEGFAPADDVDPAYGLALREARAAGVEILAYRTRVTVDKINISGAERLLF</sequence>
<dbReference type="CDD" id="cd22359">
    <property type="entry name" value="SfsA-like_bacterial"/>
    <property type="match status" value="1"/>
</dbReference>
<reference evidence="4" key="1">
    <citation type="submission" date="2018-10" db="EMBL/GenBank/DDBJ databases">
        <title>Acidithiobacillus sulfuriphilus sp. nov.: an extremely acidophilic sulfur-oxidizing chemolithotroph isolated from a neutral pH environment.</title>
        <authorList>
            <person name="Falagan C."/>
            <person name="Moya-Beltran A."/>
            <person name="Quatrini R."/>
            <person name="Johnson D.B."/>
        </authorList>
    </citation>
    <scope>NUCLEOTIDE SEQUENCE [LARGE SCALE GENOMIC DNA]</scope>
    <source>
        <strain evidence="4">CJ-2</strain>
    </source>
</reference>
<feature type="domain" description="Sugar fermentation stimulation protein C-terminal" evidence="2">
    <location>
        <begin position="81"/>
        <end position="219"/>
    </location>
</feature>
<dbReference type="InterPro" id="IPR005224">
    <property type="entry name" value="SfsA"/>
</dbReference>
<accession>A0A3M8R774</accession>
<proteinExistence type="inferred from homology"/>
<dbReference type="PANTHER" id="PTHR30545">
    <property type="entry name" value="SUGAR FERMENTATION STIMULATION PROTEIN A"/>
    <property type="match status" value="1"/>
</dbReference>
<protein>
    <recommendedName>
        <fullName evidence="1">Sugar fermentation stimulation protein homolog</fullName>
    </recommendedName>
</protein>
<dbReference type="Pfam" id="PF03749">
    <property type="entry name" value="SfsA"/>
    <property type="match status" value="1"/>
</dbReference>
<dbReference type="GO" id="GO:0003677">
    <property type="term" value="F:DNA binding"/>
    <property type="evidence" value="ECO:0007669"/>
    <property type="project" value="InterPro"/>
</dbReference>
<comment type="caution">
    <text evidence="4">The sequence shown here is derived from an EMBL/GenBank/DDBJ whole genome shotgun (WGS) entry which is preliminary data.</text>
</comment>
<organism evidence="4">
    <name type="scientific">Acidithiobacillus sulfuriphilus</name>
    <dbReference type="NCBI Taxonomy" id="1867749"/>
    <lineage>
        <taxon>Bacteria</taxon>
        <taxon>Pseudomonadati</taxon>
        <taxon>Pseudomonadota</taxon>
        <taxon>Acidithiobacillia</taxon>
        <taxon>Acidithiobacillales</taxon>
        <taxon>Acidithiobacillaceae</taxon>
        <taxon>Acidithiobacillus</taxon>
    </lineage>
</organism>
<name>A0A3M8R774_9PROT</name>
<dbReference type="PANTHER" id="PTHR30545:SF2">
    <property type="entry name" value="SUGAR FERMENTATION STIMULATION PROTEIN A"/>
    <property type="match status" value="1"/>
</dbReference>
<dbReference type="OrthoDB" id="5296903at2"/>